<dbReference type="Gene3D" id="3.90.870.10">
    <property type="entry name" value="DHBP synthase"/>
    <property type="match status" value="1"/>
</dbReference>
<evidence type="ECO:0000256" key="11">
    <source>
        <dbReference type="ARBA" id="ARBA00029774"/>
    </source>
</evidence>
<dbReference type="GO" id="GO:0003725">
    <property type="term" value="F:double-stranded RNA binding"/>
    <property type="evidence" value="ECO:0007669"/>
    <property type="project" value="UniProtKB-UniRule"/>
</dbReference>
<evidence type="ECO:0000256" key="13">
    <source>
        <dbReference type="PIRNR" id="PIRNR004930"/>
    </source>
</evidence>
<dbReference type="EMBL" id="JACOSL010000023">
    <property type="protein sequence ID" value="MBI1756149.1"/>
    <property type="molecule type" value="Genomic_DNA"/>
</dbReference>
<dbReference type="GO" id="GO:0005737">
    <property type="term" value="C:cytoplasm"/>
    <property type="evidence" value="ECO:0007669"/>
    <property type="project" value="UniProtKB-SubCell"/>
</dbReference>
<keyword evidence="10 13" id="KW-0067">ATP-binding</keyword>
<dbReference type="PANTHER" id="PTHR17490">
    <property type="entry name" value="SUA5"/>
    <property type="match status" value="1"/>
</dbReference>
<dbReference type="PANTHER" id="PTHR17490:SF16">
    <property type="entry name" value="THREONYLCARBAMOYL-AMP SYNTHASE"/>
    <property type="match status" value="1"/>
</dbReference>
<evidence type="ECO:0000256" key="4">
    <source>
        <dbReference type="ARBA" id="ARBA00015492"/>
    </source>
</evidence>
<feature type="binding site" evidence="14">
    <location>
        <position position="223"/>
    </location>
    <ligand>
        <name>ATP</name>
        <dbReference type="ChEBI" id="CHEBI:30616"/>
    </ligand>
</feature>
<name>A0A931PTA2_FIMGI</name>
<dbReference type="AlphaFoldDB" id="A0A931PTA2"/>
<dbReference type="PIRSF" id="PIRSF004930">
    <property type="entry name" value="Tln_factor_SUA5"/>
    <property type="match status" value="1"/>
</dbReference>
<evidence type="ECO:0000256" key="10">
    <source>
        <dbReference type="ARBA" id="ARBA00022840"/>
    </source>
</evidence>
<dbReference type="InterPro" id="IPR017945">
    <property type="entry name" value="DHBP_synth_RibB-like_a/b_dom"/>
</dbReference>
<evidence type="ECO:0000256" key="5">
    <source>
        <dbReference type="ARBA" id="ARBA00022490"/>
    </source>
</evidence>
<comment type="catalytic activity">
    <reaction evidence="12 13">
        <text>L-threonine + hydrogencarbonate + ATP = L-threonylcarbamoyladenylate + diphosphate + H2O</text>
        <dbReference type="Rhea" id="RHEA:36407"/>
        <dbReference type="ChEBI" id="CHEBI:15377"/>
        <dbReference type="ChEBI" id="CHEBI:17544"/>
        <dbReference type="ChEBI" id="CHEBI:30616"/>
        <dbReference type="ChEBI" id="CHEBI:33019"/>
        <dbReference type="ChEBI" id="CHEBI:57926"/>
        <dbReference type="ChEBI" id="CHEBI:73682"/>
        <dbReference type="EC" id="2.7.7.87"/>
    </reaction>
</comment>
<dbReference type="EC" id="2.7.7.87" evidence="3 13"/>
<feature type="binding site" evidence="14">
    <location>
        <position position="62"/>
    </location>
    <ligand>
        <name>L-threonine</name>
        <dbReference type="ChEBI" id="CHEBI:57926"/>
    </ligand>
</feature>
<dbReference type="GO" id="GO:0006450">
    <property type="term" value="P:regulation of translational fidelity"/>
    <property type="evidence" value="ECO:0007669"/>
    <property type="project" value="TreeGrafter"/>
</dbReference>
<feature type="binding site" evidence="14">
    <location>
        <position position="30"/>
    </location>
    <ligand>
        <name>L-threonine</name>
        <dbReference type="ChEBI" id="CHEBI:57926"/>
    </ligand>
</feature>
<feature type="domain" description="YrdC-like" evidence="15">
    <location>
        <begin position="8"/>
        <end position="194"/>
    </location>
</feature>
<comment type="subcellular location">
    <subcellularLocation>
        <location evidence="1 13">Cytoplasm</location>
    </subcellularLocation>
</comment>
<dbReference type="InterPro" id="IPR010923">
    <property type="entry name" value="T(6)A37_SUA5"/>
</dbReference>
<protein>
    <recommendedName>
        <fullName evidence="4 13">Threonylcarbamoyl-AMP synthase</fullName>
        <shortName evidence="13">TC-AMP synthase</shortName>
        <ecNumber evidence="3 13">2.7.7.87</ecNumber>
    </recommendedName>
    <alternativeName>
        <fullName evidence="11 13">L-threonylcarbamoyladenylate synthase</fullName>
    </alternativeName>
</protein>
<feature type="binding site" evidence="14">
    <location>
        <position position="176"/>
    </location>
    <ligand>
        <name>L-threonine</name>
        <dbReference type="ChEBI" id="CHEBI:57926"/>
    </ligand>
</feature>
<accession>A0A931PTA2</accession>
<evidence type="ECO:0000259" key="15">
    <source>
        <dbReference type="PROSITE" id="PS51163"/>
    </source>
</evidence>
<evidence type="ECO:0000313" key="16">
    <source>
        <dbReference type="EMBL" id="MBI1756149.1"/>
    </source>
</evidence>
<dbReference type="Gene3D" id="3.40.50.11030">
    <property type="entry name" value="Threonylcarbamoyl-AMP synthase, C-terminal domain"/>
    <property type="match status" value="1"/>
</dbReference>
<evidence type="ECO:0000256" key="12">
    <source>
        <dbReference type="ARBA" id="ARBA00048366"/>
    </source>
</evidence>
<comment type="caution">
    <text evidence="16">The sequence shown here is derived from an EMBL/GenBank/DDBJ whole genome shotgun (WGS) entry which is preliminary data.</text>
</comment>
<feature type="binding site" evidence="14">
    <location>
        <position position="136"/>
    </location>
    <ligand>
        <name>L-threonine</name>
        <dbReference type="ChEBI" id="CHEBI:57926"/>
    </ligand>
</feature>
<comment type="function">
    <text evidence="13">Required for the formation of a threonylcarbamoyl group on adenosine at position 37 (t(6)A37) in tRNAs that read codons beginning with adenine.</text>
</comment>
<feature type="binding site" evidence="14">
    <location>
        <position position="138"/>
    </location>
    <ligand>
        <name>ATP</name>
        <dbReference type="ChEBI" id="CHEBI:30616"/>
    </ligand>
</feature>
<evidence type="ECO:0000256" key="9">
    <source>
        <dbReference type="ARBA" id="ARBA00022741"/>
    </source>
</evidence>
<dbReference type="InterPro" id="IPR005145">
    <property type="entry name" value="Sua5_C"/>
</dbReference>
<dbReference type="GO" id="GO:0000049">
    <property type="term" value="F:tRNA binding"/>
    <property type="evidence" value="ECO:0007669"/>
    <property type="project" value="TreeGrafter"/>
</dbReference>
<evidence type="ECO:0000256" key="7">
    <source>
        <dbReference type="ARBA" id="ARBA00022694"/>
    </source>
</evidence>
<evidence type="ECO:0000256" key="2">
    <source>
        <dbReference type="ARBA" id="ARBA00007663"/>
    </source>
</evidence>
<dbReference type="InterPro" id="IPR038385">
    <property type="entry name" value="Sua5/YwlC_C"/>
</dbReference>
<feature type="binding site" evidence="14">
    <location>
        <position position="116"/>
    </location>
    <ligand>
        <name>L-threonine</name>
        <dbReference type="ChEBI" id="CHEBI:57926"/>
    </ligand>
</feature>
<keyword evidence="9 13" id="KW-0547">Nucleotide-binding</keyword>
<evidence type="ECO:0000256" key="1">
    <source>
        <dbReference type="ARBA" id="ARBA00004496"/>
    </source>
</evidence>
<dbReference type="InterPro" id="IPR006070">
    <property type="entry name" value="Sua5-like_dom"/>
</dbReference>
<feature type="binding site" evidence="14">
    <location>
        <position position="57"/>
    </location>
    <ligand>
        <name>ATP</name>
        <dbReference type="ChEBI" id="CHEBI:30616"/>
    </ligand>
</feature>
<evidence type="ECO:0000256" key="6">
    <source>
        <dbReference type="ARBA" id="ARBA00022679"/>
    </source>
</evidence>
<feature type="binding site" evidence="14">
    <location>
        <position position="146"/>
    </location>
    <ligand>
        <name>ATP</name>
        <dbReference type="ChEBI" id="CHEBI:30616"/>
    </ligand>
</feature>
<keyword evidence="7 13" id="KW-0819">tRNA processing</keyword>
<keyword evidence="6 13" id="KW-0808">Transferase</keyword>
<evidence type="ECO:0000256" key="14">
    <source>
        <dbReference type="PIRSR" id="PIRSR004930-1"/>
    </source>
</evidence>
<organism evidence="16 17">
    <name type="scientific">Fimbriimonas ginsengisoli</name>
    <dbReference type="NCBI Taxonomy" id="1005039"/>
    <lineage>
        <taxon>Bacteria</taxon>
        <taxon>Bacillati</taxon>
        <taxon>Armatimonadota</taxon>
        <taxon>Fimbriimonadia</taxon>
        <taxon>Fimbriimonadales</taxon>
        <taxon>Fimbriimonadaceae</taxon>
        <taxon>Fimbriimonas</taxon>
    </lineage>
</organism>
<feature type="binding site" evidence="14">
    <location>
        <position position="112"/>
    </location>
    <ligand>
        <name>ATP</name>
        <dbReference type="ChEBI" id="CHEBI:30616"/>
    </ligand>
</feature>
<proteinExistence type="inferred from homology"/>
<sequence>MNIVAPTPEAIREAADALRRGELVGMPTETVYGLAADACNPTAVRRAFEAKGRPAENPMIVHLASSADLARACGLVPPIAKELAVRFWPGPLTLVLPKGPAIAPEVPAGRETVAVRVPDHSVALALLRESGLMLAAPSANRFGELSPTRADMIEPSVAVHLALVLDGGPCRVGIESTVLDLTVSPPAILRPGGVSRAELEALLGPLGGPDHERRSPGLYPRHYAPRARLRLVKRLGHDQPGLSLGEAAGPHQIAMPLEPEAYAARLYAGLRELDCSGAIDVFVQEPPKTLPWEAVWDRLQRASGLPEVS</sequence>
<dbReference type="Pfam" id="PF01300">
    <property type="entry name" value="Sua5_yciO_yrdC"/>
    <property type="match status" value="1"/>
</dbReference>
<keyword evidence="8 13" id="KW-0548">Nucleotidyltransferase</keyword>
<feature type="binding site" evidence="14">
    <location>
        <position position="53"/>
    </location>
    <ligand>
        <name>ATP</name>
        <dbReference type="ChEBI" id="CHEBI:30616"/>
    </ligand>
</feature>
<dbReference type="Pfam" id="PF03481">
    <property type="entry name" value="Sua5_C"/>
    <property type="match status" value="1"/>
</dbReference>
<dbReference type="PROSITE" id="PS51163">
    <property type="entry name" value="YRDC"/>
    <property type="match status" value="1"/>
</dbReference>
<feature type="binding site" evidence="14">
    <location>
        <position position="190"/>
    </location>
    <ligand>
        <name>ATP</name>
        <dbReference type="ChEBI" id="CHEBI:30616"/>
    </ligand>
</feature>
<keyword evidence="5 13" id="KW-0963">Cytoplasm</keyword>
<evidence type="ECO:0000313" key="17">
    <source>
        <dbReference type="Proteomes" id="UP000727962"/>
    </source>
</evidence>
<dbReference type="InterPro" id="IPR050156">
    <property type="entry name" value="TC-AMP_synthase_SUA5"/>
</dbReference>
<dbReference type="SUPFAM" id="SSF55821">
    <property type="entry name" value="YrdC/RibB"/>
    <property type="match status" value="1"/>
</dbReference>
<dbReference type="GO" id="GO:0008033">
    <property type="term" value="P:tRNA processing"/>
    <property type="evidence" value="ECO:0007669"/>
    <property type="project" value="UniProtKB-KW"/>
</dbReference>
<evidence type="ECO:0000256" key="3">
    <source>
        <dbReference type="ARBA" id="ARBA00012584"/>
    </source>
</evidence>
<evidence type="ECO:0000256" key="8">
    <source>
        <dbReference type="ARBA" id="ARBA00022695"/>
    </source>
</evidence>
<gene>
    <name evidence="16" type="ORF">HYR64_03480</name>
</gene>
<comment type="similarity">
    <text evidence="2 13">Belongs to the SUA5 family.</text>
</comment>
<dbReference type="GO" id="GO:0005524">
    <property type="term" value="F:ATP binding"/>
    <property type="evidence" value="ECO:0007669"/>
    <property type="project" value="UniProtKB-UniRule"/>
</dbReference>
<dbReference type="GO" id="GO:0061710">
    <property type="term" value="F:L-threonylcarbamoyladenylate synthase"/>
    <property type="evidence" value="ECO:0007669"/>
    <property type="project" value="UniProtKB-EC"/>
</dbReference>
<reference evidence="16" key="1">
    <citation type="submission" date="2020-07" db="EMBL/GenBank/DDBJ databases">
        <title>Huge and variable diversity of episymbiotic CPR bacteria and DPANN archaea in groundwater ecosystems.</title>
        <authorList>
            <person name="He C.Y."/>
            <person name="Keren R."/>
            <person name="Whittaker M."/>
            <person name="Farag I.F."/>
            <person name="Doudna J."/>
            <person name="Cate J.H.D."/>
            <person name="Banfield J.F."/>
        </authorList>
    </citation>
    <scope>NUCLEOTIDE SEQUENCE</scope>
    <source>
        <strain evidence="16">NC_groundwater_17_Pr7_B-0.1um_64_12</strain>
    </source>
</reference>
<dbReference type="Proteomes" id="UP000727962">
    <property type="component" value="Unassembled WGS sequence"/>
</dbReference>
<dbReference type="NCBIfam" id="TIGR00057">
    <property type="entry name" value="L-threonylcarbamoyladenylate synthase"/>
    <property type="match status" value="1"/>
</dbReference>